<organism evidence="2 3">
    <name type="scientific">Brachionus plicatilis</name>
    <name type="common">Marine rotifer</name>
    <name type="synonym">Brachionus muelleri</name>
    <dbReference type="NCBI Taxonomy" id="10195"/>
    <lineage>
        <taxon>Eukaryota</taxon>
        <taxon>Metazoa</taxon>
        <taxon>Spiralia</taxon>
        <taxon>Gnathifera</taxon>
        <taxon>Rotifera</taxon>
        <taxon>Eurotatoria</taxon>
        <taxon>Monogononta</taxon>
        <taxon>Pseudotrocha</taxon>
        <taxon>Ploima</taxon>
        <taxon>Brachionidae</taxon>
        <taxon>Brachionus</taxon>
    </lineage>
</organism>
<keyword evidence="1" id="KW-0472">Membrane</keyword>
<keyword evidence="3" id="KW-1185">Reference proteome</keyword>
<reference evidence="2 3" key="1">
    <citation type="journal article" date="2018" name="Sci. Rep.">
        <title>Genomic signatures of local adaptation to the degree of environmental predictability in rotifers.</title>
        <authorList>
            <person name="Franch-Gras L."/>
            <person name="Hahn C."/>
            <person name="Garcia-Roger E.M."/>
            <person name="Carmona M.J."/>
            <person name="Serra M."/>
            <person name="Gomez A."/>
        </authorList>
    </citation>
    <scope>NUCLEOTIDE SEQUENCE [LARGE SCALE GENOMIC DNA]</scope>
    <source>
        <strain evidence="2">HYR1</strain>
    </source>
</reference>
<protein>
    <submittedName>
        <fullName evidence="2">Uncharacterized protein</fullName>
    </submittedName>
</protein>
<sequence>MSSYDSVKHVRLPTNRVEEGAQKPKSEILIDKLIKQNLELVCYCFFTWKPCEFRALDAREVLTYKLQNKYNTPLKSYQIYSSFSTLFFSSYLFVFLVAHHYRKLITELKLTTYTLDFLE</sequence>
<dbReference type="EMBL" id="REGN01003200">
    <property type="protein sequence ID" value="RNA23894.1"/>
    <property type="molecule type" value="Genomic_DNA"/>
</dbReference>
<evidence type="ECO:0000313" key="2">
    <source>
        <dbReference type="EMBL" id="RNA23894.1"/>
    </source>
</evidence>
<feature type="transmembrane region" description="Helical" evidence="1">
    <location>
        <begin position="79"/>
        <end position="98"/>
    </location>
</feature>
<proteinExistence type="predicted"/>
<dbReference type="AlphaFoldDB" id="A0A3M7RK91"/>
<keyword evidence="1" id="KW-1133">Transmembrane helix</keyword>
<accession>A0A3M7RK91</accession>
<keyword evidence="1" id="KW-0812">Transmembrane</keyword>
<evidence type="ECO:0000256" key="1">
    <source>
        <dbReference type="SAM" id="Phobius"/>
    </source>
</evidence>
<evidence type="ECO:0000313" key="3">
    <source>
        <dbReference type="Proteomes" id="UP000276133"/>
    </source>
</evidence>
<dbReference type="Proteomes" id="UP000276133">
    <property type="component" value="Unassembled WGS sequence"/>
</dbReference>
<gene>
    <name evidence="2" type="ORF">BpHYR1_051365</name>
</gene>
<comment type="caution">
    <text evidence="2">The sequence shown here is derived from an EMBL/GenBank/DDBJ whole genome shotgun (WGS) entry which is preliminary data.</text>
</comment>
<name>A0A3M7RK91_BRAPC</name>